<dbReference type="Gene3D" id="1.10.287.110">
    <property type="entry name" value="DnaJ domain"/>
    <property type="match status" value="1"/>
</dbReference>
<organism evidence="9 10">
    <name type="scientific">Ridgeia piscesae</name>
    <name type="common">Tubeworm</name>
    <dbReference type="NCBI Taxonomy" id="27915"/>
    <lineage>
        <taxon>Eukaryota</taxon>
        <taxon>Metazoa</taxon>
        <taxon>Spiralia</taxon>
        <taxon>Lophotrochozoa</taxon>
        <taxon>Annelida</taxon>
        <taxon>Polychaeta</taxon>
        <taxon>Sedentaria</taxon>
        <taxon>Canalipalpata</taxon>
        <taxon>Sabellida</taxon>
        <taxon>Siboglinidae</taxon>
        <taxon>Ridgeia</taxon>
    </lineage>
</organism>
<dbReference type="AlphaFoldDB" id="A0AAD9UH76"/>
<dbReference type="InterPro" id="IPR001623">
    <property type="entry name" value="DnaJ_domain"/>
</dbReference>
<keyword evidence="10" id="KW-1185">Reference proteome</keyword>
<feature type="compositionally biased region" description="Low complexity" evidence="6">
    <location>
        <begin position="72"/>
        <end position="87"/>
    </location>
</feature>
<evidence type="ECO:0000313" key="10">
    <source>
        <dbReference type="Proteomes" id="UP001209878"/>
    </source>
</evidence>
<dbReference type="SUPFAM" id="SSF46565">
    <property type="entry name" value="Chaperone J-domain"/>
    <property type="match status" value="1"/>
</dbReference>
<dbReference type="Proteomes" id="UP001209878">
    <property type="component" value="Unassembled WGS sequence"/>
</dbReference>
<evidence type="ECO:0000259" key="8">
    <source>
        <dbReference type="PROSITE" id="PS50076"/>
    </source>
</evidence>
<gene>
    <name evidence="9" type="ORF">NP493_111g04055</name>
</gene>
<accession>A0AAD9UH76</accession>
<dbReference type="FunFam" id="1.10.287.110:FF:000137">
    <property type="entry name" value="DnaJ homolog subfamily B member 1"/>
    <property type="match status" value="1"/>
</dbReference>
<dbReference type="CDD" id="cd06257">
    <property type="entry name" value="DnaJ"/>
    <property type="match status" value="1"/>
</dbReference>
<dbReference type="InterPro" id="IPR051100">
    <property type="entry name" value="DnaJ_subfamily_B/C"/>
</dbReference>
<dbReference type="InterPro" id="IPR019734">
    <property type="entry name" value="TPR_rpt"/>
</dbReference>
<name>A0AAD9UH76_RIDPI</name>
<feature type="compositionally biased region" description="Polar residues" evidence="6">
    <location>
        <begin position="96"/>
        <end position="106"/>
    </location>
</feature>
<dbReference type="InterPro" id="IPR036869">
    <property type="entry name" value="J_dom_sf"/>
</dbReference>
<dbReference type="Pfam" id="PF00226">
    <property type="entry name" value="DnaJ"/>
    <property type="match status" value="1"/>
</dbReference>
<dbReference type="EMBL" id="JAODUO010000110">
    <property type="protein sequence ID" value="KAK2189280.1"/>
    <property type="molecule type" value="Genomic_DNA"/>
</dbReference>
<evidence type="ECO:0000256" key="4">
    <source>
        <dbReference type="ARBA" id="ARBA00023136"/>
    </source>
</evidence>
<keyword evidence="2 7" id="KW-0812">Transmembrane</keyword>
<dbReference type="SMART" id="SM00271">
    <property type="entry name" value="DnaJ"/>
    <property type="match status" value="1"/>
</dbReference>
<dbReference type="Pfam" id="PF09320">
    <property type="entry name" value="DUF1977"/>
    <property type="match status" value="1"/>
</dbReference>
<dbReference type="PRINTS" id="PR00625">
    <property type="entry name" value="JDOMAIN"/>
</dbReference>
<keyword evidence="4 7" id="KW-0472">Membrane</keyword>
<dbReference type="GO" id="GO:0005789">
    <property type="term" value="C:endoplasmic reticulum membrane"/>
    <property type="evidence" value="ECO:0007669"/>
    <property type="project" value="TreeGrafter"/>
</dbReference>
<keyword evidence="5" id="KW-0802">TPR repeat</keyword>
<reference evidence="9" key="1">
    <citation type="journal article" date="2023" name="Mol. Biol. Evol.">
        <title>Third-Generation Sequencing Reveals the Adaptive Role of the Epigenome in Three Deep-Sea Polychaetes.</title>
        <authorList>
            <person name="Perez M."/>
            <person name="Aroh O."/>
            <person name="Sun Y."/>
            <person name="Lan Y."/>
            <person name="Juniper S.K."/>
            <person name="Young C.R."/>
            <person name="Angers B."/>
            <person name="Qian P.Y."/>
        </authorList>
    </citation>
    <scope>NUCLEOTIDE SEQUENCE</scope>
    <source>
        <strain evidence="9">R07B-5</strain>
    </source>
</reference>
<feature type="region of interest" description="Disordered" evidence="6">
    <location>
        <begin position="42"/>
        <end position="106"/>
    </location>
</feature>
<evidence type="ECO:0000256" key="2">
    <source>
        <dbReference type="ARBA" id="ARBA00022692"/>
    </source>
</evidence>
<feature type="transmembrane region" description="Helical" evidence="7">
    <location>
        <begin position="256"/>
        <end position="278"/>
    </location>
</feature>
<dbReference type="SMART" id="SM00028">
    <property type="entry name" value="TPR"/>
    <property type="match status" value="1"/>
</dbReference>
<protein>
    <recommendedName>
        <fullName evidence="8">J domain-containing protein</fullName>
    </recommendedName>
</protein>
<keyword evidence="3 7" id="KW-1133">Transmembrane helix</keyword>
<dbReference type="PANTHER" id="PTHR43908:SF3">
    <property type="entry name" value="AT29763P-RELATED"/>
    <property type="match status" value="1"/>
</dbReference>
<evidence type="ECO:0000256" key="5">
    <source>
        <dbReference type="PROSITE-ProRule" id="PRU00339"/>
    </source>
</evidence>
<dbReference type="InterPro" id="IPR015399">
    <property type="entry name" value="DUF1977_DnaJ-like"/>
</dbReference>
<dbReference type="GO" id="GO:0071218">
    <property type="term" value="P:cellular response to misfolded protein"/>
    <property type="evidence" value="ECO:0007669"/>
    <property type="project" value="TreeGrafter"/>
</dbReference>
<evidence type="ECO:0000256" key="1">
    <source>
        <dbReference type="ARBA" id="ARBA00004167"/>
    </source>
</evidence>
<feature type="repeat" description="TPR" evidence="5">
    <location>
        <begin position="8"/>
        <end position="41"/>
    </location>
</feature>
<feature type="domain" description="J" evidence="8">
    <location>
        <begin position="121"/>
        <end position="185"/>
    </location>
</feature>
<evidence type="ECO:0000313" key="9">
    <source>
        <dbReference type="EMBL" id="KAK2189280.1"/>
    </source>
</evidence>
<comment type="caution">
    <text evidence="9">The sequence shown here is derived from an EMBL/GenBank/DDBJ whole genome shotgun (WGS) entry which is preliminary data.</text>
</comment>
<evidence type="ECO:0000256" key="3">
    <source>
        <dbReference type="ARBA" id="ARBA00022989"/>
    </source>
</evidence>
<sequence>MEGNRDESEKCIRLAMQYLALGEKEKAIKFLNKAEKLFPSEQAKGLLSKINNSASTDSEKKCEESSVPNGNPPQTNGTGDTTTTESTTRQRKTPTDQSVTTEKQYSQEQLVAVRRIRKCKDYYEILGVAKDCSEDDLKKAYKKLALKFHPDKNKAPGATEAFKAIGNALAVLTDTDKRRRYDQFGTEAEHVPRHSHGNYEYDYSRGFEGDISAEELFNMFFGGAFQPGHSRRMNARHSHTRTQFNTNFQDRSEQPYALLLQLSPILFMILLSLISSLLMSDPLYSLQPDHKYSHERRTHNLAIPYYVKPGFSTDYKGSIRQLEQSVEEDYLSTLRSNCFRERSYKENMLWRARNFHDSRLYQKAQDMKTPSCDRLQNIYAGG</sequence>
<evidence type="ECO:0000256" key="7">
    <source>
        <dbReference type="SAM" id="Phobius"/>
    </source>
</evidence>
<comment type="subcellular location">
    <subcellularLocation>
        <location evidence="1">Membrane</location>
        <topology evidence="1">Single-pass membrane protein</topology>
    </subcellularLocation>
</comment>
<dbReference type="GO" id="GO:0030544">
    <property type="term" value="F:Hsp70 protein binding"/>
    <property type="evidence" value="ECO:0007669"/>
    <property type="project" value="TreeGrafter"/>
</dbReference>
<dbReference type="PROSITE" id="PS50005">
    <property type="entry name" value="TPR"/>
    <property type="match status" value="1"/>
</dbReference>
<dbReference type="PROSITE" id="PS50076">
    <property type="entry name" value="DNAJ_2"/>
    <property type="match status" value="1"/>
</dbReference>
<evidence type="ECO:0000256" key="6">
    <source>
        <dbReference type="SAM" id="MobiDB-lite"/>
    </source>
</evidence>
<proteinExistence type="predicted"/>
<dbReference type="PANTHER" id="PTHR43908">
    <property type="entry name" value="AT29763P-RELATED"/>
    <property type="match status" value="1"/>
</dbReference>